<dbReference type="PANTHER" id="PTHR24171">
    <property type="entry name" value="ANKYRIN REPEAT DOMAIN-CONTAINING PROTEIN 39-RELATED"/>
    <property type="match status" value="1"/>
</dbReference>
<keyword evidence="4" id="KW-0732">Signal</keyword>
<feature type="chain" id="PRO_5040782846" evidence="4">
    <location>
        <begin position="28"/>
        <end position="529"/>
    </location>
</feature>
<evidence type="ECO:0000256" key="1">
    <source>
        <dbReference type="ARBA" id="ARBA00022737"/>
    </source>
</evidence>
<dbReference type="SMART" id="SM00248">
    <property type="entry name" value="ANK"/>
    <property type="match status" value="3"/>
</dbReference>
<proteinExistence type="predicted"/>
<dbReference type="Proteomes" id="UP001153404">
    <property type="component" value="Unassembled WGS sequence"/>
</dbReference>
<name>A0A9X4KQT1_9BACL</name>
<dbReference type="InterPro" id="IPR036582">
    <property type="entry name" value="Mao_N_sf"/>
</dbReference>
<evidence type="ECO:0000313" key="7">
    <source>
        <dbReference type="Proteomes" id="UP001153404"/>
    </source>
</evidence>
<dbReference type="PROSITE" id="PS50297">
    <property type="entry name" value="ANK_REP_REGION"/>
    <property type="match status" value="1"/>
</dbReference>
<dbReference type="Pfam" id="PF13637">
    <property type="entry name" value="Ank_4"/>
    <property type="match status" value="1"/>
</dbReference>
<dbReference type="Pfam" id="PF00023">
    <property type="entry name" value="Ank"/>
    <property type="match status" value="1"/>
</dbReference>
<protein>
    <submittedName>
        <fullName evidence="6">Ankyrin repeat domain-containing protein</fullName>
    </submittedName>
</protein>
<organism evidence="6 7">
    <name type="scientific">Cohnella rhizosphaerae</name>
    <dbReference type="NCBI Taxonomy" id="1457232"/>
    <lineage>
        <taxon>Bacteria</taxon>
        <taxon>Bacillati</taxon>
        <taxon>Bacillota</taxon>
        <taxon>Bacilli</taxon>
        <taxon>Bacillales</taxon>
        <taxon>Paenibacillaceae</taxon>
        <taxon>Cohnella</taxon>
    </lineage>
</organism>
<gene>
    <name evidence="6" type="ORF">OMP40_07230</name>
</gene>
<feature type="domain" description="Copper amine oxidase-like N-terminal" evidence="5">
    <location>
        <begin position="44"/>
        <end position="144"/>
    </location>
</feature>
<dbReference type="SUPFAM" id="SSF55383">
    <property type="entry name" value="Copper amine oxidase, domain N"/>
    <property type="match status" value="1"/>
</dbReference>
<accession>A0A9X4KQT1</accession>
<dbReference type="Pfam" id="PF07833">
    <property type="entry name" value="Cu_amine_oxidN1"/>
    <property type="match status" value="1"/>
</dbReference>
<evidence type="ECO:0000256" key="2">
    <source>
        <dbReference type="ARBA" id="ARBA00023043"/>
    </source>
</evidence>
<feature type="signal peptide" evidence="4">
    <location>
        <begin position="1"/>
        <end position="27"/>
    </location>
</feature>
<dbReference type="Gene3D" id="1.25.40.20">
    <property type="entry name" value="Ankyrin repeat-containing domain"/>
    <property type="match status" value="1"/>
</dbReference>
<sequence>MPAVSRVSRFAISAAAALLIASFPISAPRPPAAFASAAVVPIAKQQLTLQIQTVRLSQVVMVPARAFFQGVGARFQLQSNTISAELGSHRISGTVGSLKGFIDGNAAKLPSAPIIVKGTLYIPMQLAAGLLDYDAWRYDEGTRKLTFSYSEQKQNKLAAILHSAARQGNVAQLQKLLDRGVDVNAKVKGYADWTAMDYAILDHRPSAAELLLARGGTYKPALVWPLLHPSDAQATATLEVLLKRGLNPDLWDVYTHATLLEQASMKSTTIRPDGSEVTAAPSYETIRLLLAHGAKVTTDALYHAAGAGSYEVVQELLRYGGDPDRRSSLGATPRDVARSRGVERWLVRDAGQTLAPLAFRTAEGTELEEGNAQLKPTAGAGAQTGSEPLSVNVYFSKQAYVEAGSYQPEFVAKYGKGWVLHRQPTIDIQSGTSGPTILQLPKLNAKVRLLTADPAHWTGALYVKEADSDHVYIFEPAAGVFELYLPPGKFFVDVVRMGEELKPSATAAAVEIEEGRSGYEILVPVTEGA</sequence>
<dbReference type="PROSITE" id="PS50088">
    <property type="entry name" value="ANK_REPEAT"/>
    <property type="match status" value="1"/>
</dbReference>
<dbReference type="AlphaFoldDB" id="A0A9X4KQT1"/>
<dbReference type="SUPFAM" id="SSF48403">
    <property type="entry name" value="Ankyrin repeat"/>
    <property type="match status" value="1"/>
</dbReference>
<dbReference type="InterPro" id="IPR012854">
    <property type="entry name" value="Cu_amine_oxidase-like_N"/>
</dbReference>
<evidence type="ECO:0000256" key="4">
    <source>
        <dbReference type="SAM" id="SignalP"/>
    </source>
</evidence>
<dbReference type="InterPro" id="IPR036770">
    <property type="entry name" value="Ankyrin_rpt-contain_sf"/>
</dbReference>
<dbReference type="GO" id="GO:0085020">
    <property type="term" value="P:protein K6-linked ubiquitination"/>
    <property type="evidence" value="ECO:0007669"/>
    <property type="project" value="TreeGrafter"/>
</dbReference>
<dbReference type="Gene3D" id="3.30.457.10">
    <property type="entry name" value="Copper amine oxidase-like, N-terminal domain"/>
    <property type="match status" value="1"/>
</dbReference>
<evidence type="ECO:0000313" key="6">
    <source>
        <dbReference type="EMBL" id="MDG0809190.1"/>
    </source>
</evidence>
<dbReference type="EMBL" id="JAPDIA010000003">
    <property type="protein sequence ID" value="MDG0809190.1"/>
    <property type="molecule type" value="Genomic_DNA"/>
</dbReference>
<comment type="caution">
    <text evidence="6">The sequence shown here is derived from an EMBL/GenBank/DDBJ whole genome shotgun (WGS) entry which is preliminary data.</text>
</comment>
<evidence type="ECO:0000256" key="3">
    <source>
        <dbReference type="PROSITE-ProRule" id="PRU00023"/>
    </source>
</evidence>
<keyword evidence="2 3" id="KW-0040">ANK repeat</keyword>
<reference evidence="6" key="1">
    <citation type="submission" date="2022-10" db="EMBL/GenBank/DDBJ databases">
        <title>Comparative genomic analysis of Cohnella hashimotonis sp. nov., isolated from the International Space Station.</title>
        <authorList>
            <person name="Simpson A."/>
            <person name="Venkateswaran K."/>
        </authorList>
    </citation>
    <scope>NUCLEOTIDE SEQUENCE</scope>
    <source>
        <strain evidence="6">DSM 28161</strain>
    </source>
</reference>
<dbReference type="GO" id="GO:0004842">
    <property type="term" value="F:ubiquitin-protein transferase activity"/>
    <property type="evidence" value="ECO:0007669"/>
    <property type="project" value="TreeGrafter"/>
</dbReference>
<evidence type="ECO:0000259" key="5">
    <source>
        <dbReference type="Pfam" id="PF07833"/>
    </source>
</evidence>
<dbReference type="RefSeq" id="WP_277530342.1">
    <property type="nucleotide sequence ID" value="NZ_JAPDIA010000003.1"/>
</dbReference>
<dbReference type="InterPro" id="IPR002110">
    <property type="entry name" value="Ankyrin_rpt"/>
</dbReference>
<feature type="repeat" description="ANK" evidence="3">
    <location>
        <begin position="156"/>
        <end position="188"/>
    </location>
</feature>
<keyword evidence="7" id="KW-1185">Reference proteome</keyword>
<dbReference type="PANTHER" id="PTHR24171:SF8">
    <property type="entry name" value="BRCA1-ASSOCIATED RING DOMAIN PROTEIN 1"/>
    <property type="match status" value="1"/>
</dbReference>
<keyword evidence="1" id="KW-0677">Repeat</keyword>